<dbReference type="InterPro" id="IPR022700">
    <property type="entry name" value="CLIP"/>
</dbReference>
<sequence>MRKLIKFIILFTFFHNLCQSRHTKQNLQIGDECKIPNQNKTRGICIKRRDCVEYEELFNVTDLGVERLSFILYLDCGFDYESFKSLVCCPKPGNSYKKPDLDVDPENLRVREENIEAITTETVDLENRFGEETTTNKNKKKCGVNFSFEDRIVGGELCELDKYLINESN</sequence>
<feature type="domain" description="Clip" evidence="7">
    <location>
        <begin position="33"/>
        <end position="90"/>
    </location>
</feature>
<dbReference type="Gene3D" id="3.30.1640.30">
    <property type="match status" value="1"/>
</dbReference>
<dbReference type="AlphaFoldDB" id="A0A9J6BJ43"/>
<keyword evidence="9" id="KW-1185">Reference proteome</keyword>
<evidence type="ECO:0000256" key="5">
    <source>
        <dbReference type="ARBA" id="ARBA00023157"/>
    </source>
</evidence>
<protein>
    <recommendedName>
        <fullName evidence="7">Clip domain-containing protein</fullName>
    </recommendedName>
</protein>
<gene>
    <name evidence="8" type="ORF">PVAND_000128</name>
</gene>
<dbReference type="EMBL" id="JADBJN010000003">
    <property type="protein sequence ID" value="KAG5669837.1"/>
    <property type="molecule type" value="Genomic_DNA"/>
</dbReference>
<dbReference type="Pfam" id="PF12032">
    <property type="entry name" value="CLIP"/>
    <property type="match status" value="1"/>
</dbReference>
<reference evidence="8" key="1">
    <citation type="submission" date="2021-03" db="EMBL/GenBank/DDBJ databases">
        <title>Chromosome level genome of the anhydrobiotic midge Polypedilum vanderplanki.</title>
        <authorList>
            <person name="Yoshida Y."/>
            <person name="Kikawada T."/>
            <person name="Gusev O."/>
        </authorList>
    </citation>
    <scope>NUCLEOTIDE SEQUENCE</scope>
    <source>
        <strain evidence="8">NIAS01</strain>
        <tissue evidence="8">Whole body or cell culture</tissue>
    </source>
</reference>
<name>A0A9J6BJ43_POLVA</name>
<evidence type="ECO:0000256" key="6">
    <source>
        <dbReference type="SAM" id="SignalP"/>
    </source>
</evidence>
<dbReference type="GO" id="GO:0006508">
    <property type="term" value="P:proteolysis"/>
    <property type="evidence" value="ECO:0007669"/>
    <property type="project" value="UniProtKB-KW"/>
</dbReference>
<dbReference type="SMART" id="SM00680">
    <property type="entry name" value="CLIP"/>
    <property type="match status" value="1"/>
</dbReference>
<accession>A0A9J6BJ43</accession>
<dbReference type="GO" id="GO:0008236">
    <property type="term" value="F:serine-type peptidase activity"/>
    <property type="evidence" value="ECO:0007669"/>
    <property type="project" value="UniProtKB-KW"/>
</dbReference>
<evidence type="ECO:0000256" key="2">
    <source>
        <dbReference type="ARBA" id="ARBA00022729"/>
    </source>
</evidence>
<feature type="signal peptide" evidence="6">
    <location>
        <begin position="1"/>
        <end position="20"/>
    </location>
</feature>
<comment type="caution">
    <text evidence="8">The sequence shown here is derived from an EMBL/GenBank/DDBJ whole genome shotgun (WGS) entry which is preliminary data.</text>
</comment>
<keyword evidence="5" id="KW-1015">Disulfide bond</keyword>
<keyword evidence="4" id="KW-0720">Serine protease</keyword>
<evidence type="ECO:0000256" key="1">
    <source>
        <dbReference type="ARBA" id="ARBA00022670"/>
    </source>
</evidence>
<evidence type="ECO:0000259" key="7">
    <source>
        <dbReference type="SMART" id="SM00680"/>
    </source>
</evidence>
<evidence type="ECO:0000313" key="9">
    <source>
        <dbReference type="Proteomes" id="UP001107558"/>
    </source>
</evidence>
<proteinExistence type="predicted"/>
<evidence type="ECO:0000313" key="8">
    <source>
        <dbReference type="EMBL" id="KAG5669837.1"/>
    </source>
</evidence>
<evidence type="ECO:0000256" key="3">
    <source>
        <dbReference type="ARBA" id="ARBA00022801"/>
    </source>
</evidence>
<evidence type="ECO:0000256" key="4">
    <source>
        <dbReference type="ARBA" id="ARBA00022825"/>
    </source>
</evidence>
<keyword evidence="2 6" id="KW-0732">Signal</keyword>
<keyword evidence="1" id="KW-0645">Protease</keyword>
<dbReference type="InterPro" id="IPR038565">
    <property type="entry name" value="CLIP_sf"/>
</dbReference>
<organism evidence="8 9">
    <name type="scientific">Polypedilum vanderplanki</name>
    <name type="common">Sleeping chironomid midge</name>
    <dbReference type="NCBI Taxonomy" id="319348"/>
    <lineage>
        <taxon>Eukaryota</taxon>
        <taxon>Metazoa</taxon>
        <taxon>Ecdysozoa</taxon>
        <taxon>Arthropoda</taxon>
        <taxon>Hexapoda</taxon>
        <taxon>Insecta</taxon>
        <taxon>Pterygota</taxon>
        <taxon>Neoptera</taxon>
        <taxon>Endopterygota</taxon>
        <taxon>Diptera</taxon>
        <taxon>Nematocera</taxon>
        <taxon>Chironomoidea</taxon>
        <taxon>Chironomidae</taxon>
        <taxon>Chironominae</taxon>
        <taxon>Polypedilum</taxon>
        <taxon>Polypedilum</taxon>
    </lineage>
</organism>
<feature type="chain" id="PRO_5039945991" description="Clip domain-containing protein" evidence="6">
    <location>
        <begin position="21"/>
        <end position="169"/>
    </location>
</feature>
<keyword evidence="3" id="KW-0378">Hydrolase</keyword>
<dbReference type="Proteomes" id="UP001107558">
    <property type="component" value="Chromosome 3"/>
</dbReference>